<sequence length="252" mass="27032">MKHFSALTENEVRGVNEAAINGNSSQNDHTLKRSTNIRVEVSKGAEDEVERFYTAAIKGNPSKDEKHDINLLVQVSKVAEVEVENVDEAPIDIFTNKRKLGEVLEEIGDGVNPSDSELPSSSAFYRVIRKGGKCNPPGITNDVCEPGTGTECCYVPEEFINRCLPNCASRTRTIIPAGGTCGTGDVCVNGYDCINRRCVIRYGGVCSASDICESGYTCVNGFCGTSSTRTIVPAGGTCGTGDVCVWRSLLCQ</sequence>
<dbReference type="Proteomes" id="UP001530377">
    <property type="component" value="Unassembled WGS sequence"/>
</dbReference>
<organism evidence="1 2">
    <name type="scientific">Cyclostephanos tholiformis</name>
    <dbReference type="NCBI Taxonomy" id="382380"/>
    <lineage>
        <taxon>Eukaryota</taxon>
        <taxon>Sar</taxon>
        <taxon>Stramenopiles</taxon>
        <taxon>Ochrophyta</taxon>
        <taxon>Bacillariophyta</taxon>
        <taxon>Coscinodiscophyceae</taxon>
        <taxon>Thalassiosirophycidae</taxon>
        <taxon>Stephanodiscales</taxon>
        <taxon>Stephanodiscaceae</taxon>
        <taxon>Cyclostephanos</taxon>
    </lineage>
</organism>
<evidence type="ECO:0000313" key="2">
    <source>
        <dbReference type="Proteomes" id="UP001530377"/>
    </source>
</evidence>
<dbReference type="EMBL" id="JALLPB020000299">
    <property type="protein sequence ID" value="KAL3810813.1"/>
    <property type="molecule type" value="Genomic_DNA"/>
</dbReference>
<dbReference type="AlphaFoldDB" id="A0ABD3RCV8"/>
<evidence type="ECO:0000313" key="1">
    <source>
        <dbReference type="EMBL" id="KAL3810813.1"/>
    </source>
</evidence>
<reference evidence="1 2" key="1">
    <citation type="submission" date="2024-10" db="EMBL/GenBank/DDBJ databases">
        <title>Updated reference genomes for cyclostephanoid diatoms.</title>
        <authorList>
            <person name="Roberts W.R."/>
            <person name="Alverson A.J."/>
        </authorList>
    </citation>
    <scope>NUCLEOTIDE SEQUENCE [LARGE SCALE GENOMIC DNA]</scope>
    <source>
        <strain evidence="1 2">AJA228-03</strain>
    </source>
</reference>
<accession>A0ABD3RCV8</accession>
<proteinExistence type="predicted"/>
<name>A0ABD3RCV8_9STRA</name>
<gene>
    <name evidence="1" type="ORF">ACHAXA_008828</name>
</gene>
<keyword evidence="2" id="KW-1185">Reference proteome</keyword>
<comment type="caution">
    <text evidence="1">The sequence shown here is derived from an EMBL/GenBank/DDBJ whole genome shotgun (WGS) entry which is preliminary data.</text>
</comment>
<protein>
    <submittedName>
        <fullName evidence="1">Uncharacterized protein</fullName>
    </submittedName>
</protein>